<evidence type="ECO:0000313" key="3">
    <source>
        <dbReference type="Proteomes" id="UP000322524"/>
    </source>
</evidence>
<reference evidence="2 3" key="1">
    <citation type="submission" date="2019-08" db="EMBL/GenBank/DDBJ databases">
        <title>Bacillus genomes from the desert of Cuatro Cienegas, Coahuila.</title>
        <authorList>
            <person name="Olmedo-Alvarez G."/>
        </authorList>
    </citation>
    <scope>NUCLEOTIDE SEQUENCE [LARGE SCALE GENOMIC DNA]</scope>
    <source>
        <strain evidence="2 3">CH28_1T</strain>
    </source>
</reference>
<accession>A0A5D4STQ0</accession>
<comment type="caution">
    <text evidence="2">The sequence shown here is derived from an EMBL/GenBank/DDBJ whole genome shotgun (WGS) entry which is preliminary data.</text>
</comment>
<evidence type="ECO:0000313" key="2">
    <source>
        <dbReference type="EMBL" id="TYS65628.1"/>
    </source>
</evidence>
<keyword evidence="1" id="KW-0732">Signal</keyword>
<protein>
    <submittedName>
        <fullName evidence="2">Uncharacterized protein</fullName>
    </submittedName>
</protein>
<evidence type="ECO:0000256" key="1">
    <source>
        <dbReference type="SAM" id="SignalP"/>
    </source>
</evidence>
<sequence>MSSKWKNILAPFAFMMLGVMLAACAGENESKSGKEERTAEAEVNGKIEIETNENGVDMRIVQQVEDAIHTKFQLLNEGKFEEYLQTFDGDKNDDFLSQIRDMIDADMISNVDNIEVLYQKDNEVLATYDATLMTEVYNPDKNFNRDASAYVILHLVDGKWKFIIDHSISLTILDANGQPDPIFDYMNYDDKIGWWAESKRLIKEGLIPSEWFHKVLDAKVKEAVSLPDQPLQMTQEERDSINPKLLAQIQGVLNGFGPPPKDSITLEELNFYQEELQNGVFMFGSFIRNGFEHPVNGLLGDITILVKYWDETGQLVELEIGEAVYDLSDFGTLEPGKTFLTTLYLDEETLLVENLMDFEIDSFEVLAEFTYSE</sequence>
<dbReference type="PROSITE" id="PS51257">
    <property type="entry name" value="PROKAR_LIPOPROTEIN"/>
    <property type="match status" value="1"/>
</dbReference>
<dbReference type="RefSeq" id="WP_148989407.1">
    <property type="nucleotide sequence ID" value="NZ_VTEV01000007.1"/>
</dbReference>
<gene>
    <name evidence="2" type="ORF">FZC76_17185</name>
</gene>
<proteinExistence type="predicted"/>
<organism evidence="2 3">
    <name type="scientific">Sutcliffiella horikoshii</name>
    <dbReference type="NCBI Taxonomy" id="79883"/>
    <lineage>
        <taxon>Bacteria</taxon>
        <taxon>Bacillati</taxon>
        <taxon>Bacillota</taxon>
        <taxon>Bacilli</taxon>
        <taxon>Bacillales</taxon>
        <taxon>Bacillaceae</taxon>
        <taxon>Sutcliffiella</taxon>
    </lineage>
</organism>
<dbReference type="OrthoDB" id="2949430at2"/>
<feature type="signal peptide" evidence="1">
    <location>
        <begin position="1"/>
        <end position="25"/>
    </location>
</feature>
<dbReference type="EMBL" id="VTEV01000007">
    <property type="protein sequence ID" value="TYS65628.1"/>
    <property type="molecule type" value="Genomic_DNA"/>
</dbReference>
<dbReference type="Proteomes" id="UP000322524">
    <property type="component" value="Unassembled WGS sequence"/>
</dbReference>
<dbReference type="AlphaFoldDB" id="A0A5D4STQ0"/>
<feature type="chain" id="PRO_5022911842" evidence="1">
    <location>
        <begin position="26"/>
        <end position="373"/>
    </location>
</feature>
<name>A0A5D4STQ0_9BACI</name>